<feature type="region of interest" description="Disordered" evidence="8">
    <location>
        <begin position="23"/>
        <end position="46"/>
    </location>
</feature>
<evidence type="ECO:0000256" key="5">
    <source>
        <dbReference type="ARBA" id="ARBA00022741"/>
    </source>
</evidence>
<dbReference type="InterPro" id="IPR036193">
    <property type="entry name" value="ADK_active_lid_dom_sf"/>
</dbReference>
<dbReference type="InterPro" id="IPR006259">
    <property type="entry name" value="Adenyl_kin_sub"/>
</dbReference>
<dbReference type="InterPro" id="IPR027417">
    <property type="entry name" value="P-loop_NTPase"/>
</dbReference>
<proteinExistence type="inferred from homology"/>
<dbReference type="SUPFAM" id="SSF52540">
    <property type="entry name" value="P-loop containing nucleoside triphosphate hydrolases"/>
    <property type="match status" value="1"/>
</dbReference>
<protein>
    <recommendedName>
        <fullName evidence="3">adenylate kinase</fullName>
        <ecNumber evidence="3">2.7.4.3</ecNumber>
    </recommendedName>
</protein>
<dbReference type="InterPro" id="IPR000850">
    <property type="entry name" value="Adenylat/UMP-CMP_kin"/>
</dbReference>
<evidence type="ECO:0000256" key="2">
    <source>
        <dbReference type="ARBA" id="ARBA00007220"/>
    </source>
</evidence>
<organism evidence="9 10">
    <name type="scientific">Coccomyxa viridis</name>
    <dbReference type="NCBI Taxonomy" id="1274662"/>
    <lineage>
        <taxon>Eukaryota</taxon>
        <taxon>Viridiplantae</taxon>
        <taxon>Chlorophyta</taxon>
        <taxon>core chlorophytes</taxon>
        <taxon>Trebouxiophyceae</taxon>
        <taxon>Trebouxiophyceae incertae sedis</taxon>
        <taxon>Coccomyxaceae</taxon>
        <taxon>Coccomyxa</taxon>
    </lineage>
</organism>
<evidence type="ECO:0000313" key="10">
    <source>
        <dbReference type="Proteomes" id="UP001497392"/>
    </source>
</evidence>
<evidence type="ECO:0000256" key="8">
    <source>
        <dbReference type="SAM" id="MobiDB-lite"/>
    </source>
</evidence>
<evidence type="ECO:0000313" key="9">
    <source>
        <dbReference type="EMBL" id="CAL5225276.1"/>
    </source>
</evidence>
<evidence type="ECO:0000256" key="4">
    <source>
        <dbReference type="ARBA" id="ARBA00022679"/>
    </source>
</evidence>
<dbReference type="EC" id="2.7.4.3" evidence="3"/>
<dbReference type="CDD" id="cd01428">
    <property type="entry name" value="ADK"/>
    <property type="match status" value="1"/>
</dbReference>
<accession>A0ABP1G1X7</accession>
<dbReference type="PROSITE" id="PS00113">
    <property type="entry name" value="ADENYLATE_KINASE"/>
    <property type="match status" value="1"/>
</dbReference>
<sequence length="292" mass="32069">MERSLQLNLPSQPCRQTVRLPRTLRLPQSKGPGGPPSTRLQPTGSLSRRRQCTRRCCAVLSVATDAPVGTRTSGQPLKAMIAGAPAAGKGTQCQKIVDKFNLVHISAGDLLRAEVASGSEIGKKAESFMSQGFLVPNELVVEMVKERLSQDDAQQAGWLLDGYPRSADQAEAIEEAGIRPDVFILIEVPDEELVERVTGRRLDPVTNTIYHMKFKPPPDSVVDRLIQRSDDTEDKLRNRLDTHHKNVEAVIGYYKDILVEVNGQRGMDEVFAEIDGVLSAFSEDDMPKAAAV</sequence>
<comment type="catalytic activity">
    <reaction evidence="1">
        <text>AMP + ATP = 2 ADP</text>
        <dbReference type="Rhea" id="RHEA:12973"/>
        <dbReference type="ChEBI" id="CHEBI:30616"/>
        <dbReference type="ChEBI" id="CHEBI:456215"/>
        <dbReference type="ChEBI" id="CHEBI:456216"/>
        <dbReference type="EC" id="2.7.4.3"/>
    </reaction>
</comment>
<keyword evidence="5" id="KW-0547">Nucleotide-binding</keyword>
<keyword evidence="6 7" id="KW-0418">Kinase</keyword>
<dbReference type="Proteomes" id="UP001497392">
    <property type="component" value="Unassembled WGS sequence"/>
</dbReference>
<comment type="caution">
    <text evidence="9">The sequence shown here is derived from an EMBL/GenBank/DDBJ whole genome shotgun (WGS) entry which is preliminary data.</text>
</comment>
<comment type="similarity">
    <text evidence="2 7">Belongs to the adenylate kinase family.</text>
</comment>
<dbReference type="Pfam" id="PF00406">
    <property type="entry name" value="ADK"/>
    <property type="match status" value="1"/>
</dbReference>
<dbReference type="InterPro" id="IPR033690">
    <property type="entry name" value="Adenylat_kinase_CS"/>
</dbReference>
<keyword evidence="4 7" id="KW-0808">Transferase</keyword>
<reference evidence="9 10" key="1">
    <citation type="submission" date="2024-06" db="EMBL/GenBank/DDBJ databases">
        <authorList>
            <person name="Kraege A."/>
            <person name="Thomma B."/>
        </authorList>
    </citation>
    <scope>NUCLEOTIDE SEQUENCE [LARGE SCALE GENOMIC DNA]</scope>
</reference>
<evidence type="ECO:0000256" key="3">
    <source>
        <dbReference type="ARBA" id="ARBA00012955"/>
    </source>
</evidence>
<gene>
    <name evidence="9" type="primary">g8072</name>
    <name evidence="9" type="ORF">VP750_LOCUS6935</name>
</gene>
<dbReference type="SUPFAM" id="SSF57774">
    <property type="entry name" value="Microbial and mitochondrial ADK, insert 'zinc finger' domain"/>
    <property type="match status" value="1"/>
</dbReference>
<evidence type="ECO:0000256" key="1">
    <source>
        <dbReference type="ARBA" id="ARBA00000582"/>
    </source>
</evidence>
<evidence type="ECO:0000256" key="6">
    <source>
        <dbReference type="ARBA" id="ARBA00022777"/>
    </source>
</evidence>
<name>A0ABP1G1X7_9CHLO</name>
<dbReference type="Gene3D" id="3.40.50.300">
    <property type="entry name" value="P-loop containing nucleotide triphosphate hydrolases"/>
    <property type="match status" value="1"/>
</dbReference>
<dbReference type="HAMAP" id="MF_00235">
    <property type="entry name" value="Adenylate_kinase_Adk"/>
    <property type="match status" value="1"/>
</dbReference>
<dbReference type="PRINTS" id="PR00094">
    <property type="entry name" value="ADENYLTKNASE"/>
</dbReference>
<keyword evidence="10" id="KW-1185">Reference proteome</keyword>
<dbReference type="EMBL" id="CAXHTA020000012">
    <property type="protein sequence ID" value="CAL5225276.1"/>
    <property type="molecule type" value="Genomic_DNA"/>
</dbReference>
<dbReference type="NCBIfam" id="TIGR01351">
    <property type="entry name" value="adk"/>
    <property type="match status" value="1"/>
</dbReference>
<dbReference type="PANTHER" id="PTHR23359">
    <property type="entry name" value="NUCLEOTIDE KINASE"/>
    <property type="match status" value="1"/>
</dbReference>
<evidence type="ECO:0000256" key="7">
    <source>
        <dbReference type="RuleBase" id="RU003330"/>
    </source>
</evidence>